<dbReference type="AlphaFoldDB" id="A0A841DXI5"/>
<feature type="chain" id="PRO_5039350364" evidence="7">
    <location>
        <begin position="22"/>
        <end position="100"/>
    </location>
</feature>
<evidence type="ECO:0000256" key="6">
    <source>
        <dbReference type="SAM" id="Phobius"/>
    </source>
</evidence>
<feature type="signal peptide" evidence="7">
    <location>
        <begin position="1"/>
        <end position="21"/>
    </location>
</feature>
<gene>
    <name evidence="8" type="ORF">HDA44_004821</name>
</gene>
<dbReference type="InterPro" id="IPR036259">
    <property type="entry name" value="MFS_trans_sf"/>
</dbReference>
<feature type="transmembrane region" description="Helical" evidence="6">
    <location>
        <begin position="67"/>
        <end position="84"/>
    </location>
</feature>
<keyword evidence="5 6" id="KW-0472">Membrane</keyword>
<evidence type="ECO:0000256" key="2">
    <source>
        <dbReference type="ARBA" id="ARBA00022448"/>
    </source>
</evidence>
<keyword evidence="2" id="KW-0813">Transport</keyword>
<protein>
    <submittedName>
        <fullName evidence="8">MFS family permease</fullName>
    </submittedName>
</protein>
<evidence type="ECO:0000256" key="1">
    <source>
        <dbReference type="ARBA" id="ARBA00004141"/>
    </source>
</evidence>
<comment type="caution">
    <text evidence="8">The sequence shown here is derived from an EMBL/GenBank/DDBJ whole genome shotgun (WGS) entry which is preliminary data.</text>
</comment>
<dbReference type="Gene3D" id="1.20.1720.10">
    <property type="entry name" value="Multidrug resistance protein D"/>
    <property type="match status" value="1"/>
</dbReference>
<keyword evidence="4 6" id="KW-1133">Transmembrane helix</keyword>
<reference evidence="8 9" key="1">
    <citation type="submission" date="2020-08" db="EMBL/GenBank/DDBJ databases">
        <title>Sequencing the genomes of 1000 actinobacteria strains.</title>
        <authorList>
            <person name="Klenk H.-P."/>
        </authorList>
    </citation>
    <scope>NUCLEOTIDE SEQUENCE [LARGE SCALE GENOMIC DNA]</scope>
    <source>
        <strain evidence="8 9">DSM 17294</strain>
    </source>
</reference>
<dbReference type="EMBL" id="JACHNF010000001">
    <property type="protein sequence ID" value="MBB5981480.1"/>
    <property type="molecule type" value="Genomic_DNA"/>
</dbReference>
<evidence type="ECO:0000313" key="8">
    <source>
        <dbReference type="EMBL" id="MBB5981480.1"/>
    </source>
</evidence>
<dbReference type="SUPFAM" id="SSF103473">
    <property type="entry name" value="MFS general substrate transporter"/>
    <property type="match status" value="1"/>
</dbReference>
<name>A0A841DXI5_9ACTN</name>
<keyword evidence="9" id="KW-1185">Reference proteome</keyword>
<dbReference type="RefSeq" id="WP_184837988.1">
    <property type="nucleotide sequence ID" value="NZ_BAAAVN010000009.1"/>
</dbReference>
<feature type="transmembrane region" description="Helical" evidence="6">
    <location>
        <begin position="39"/>
        <end position="60"/>
    </location>
</feature>
<proteinExistence type="predicted"/>
<dbReference type="PANTHER" id="PTHR42718:SF9">
    <property type="entry name" value="MAJOR FACILITATOR SUPERFAMILY MULTIDRUG TRANSPORTER MFSC"/>
    <property type="match status" value="1"/>
</dbReference>
<evidence type="ECO:0000256" key="4">
    <source>
        <dbReference type="ARBA" id="ARBA00022989"/>
    </source>
</evidence>
<evidence type="ECO:0000256" key="5">
    <source>
        <dbReference type="ARBA" id="ARBA00023136"/>
    </source>
</evidence>
<keyword evidence="3 6" id="KW-0812">Transmembrane</keyword>
<keyword evidence="7" id="KW-0732">Signal</keyword>
<dbReference type="Proteomes" id="UP000558997">
    <property type="component" value="Unassembled WGS sequence"/>
</dbReference>
<accession>A0A841DXI5</accession>
<sequence length="100" mass="10126">MQWVIGAYTLCLATLSLSAGALGDAQTFHEPRERGRVIAGAAMAGGLAGVVGPTAGGLLIALAGRQAIFLVNLPIGAAILWMGARSVSESADPEHASLDR</sequence>
<evidence type="ECO:0000256" key="7">
    <source>
        <dbReference type="SAM" id="SignalP"/>
    </source>
</evidence>
<evidence type="ECO:0000313" key="9">
    <source>
        <dbReference type="Proteomes" id="UP000558997"/>
    </source>
</evidence>
<comment type="subcellular location">
    <subcellularLocation>
        <location evidence="1">Membrane</location>
        <topology evidence="1">Multi-pass membrane protein</topology>
    </subcellularLocation>
</comment>
<dbReference type="GO" id="GO:0016020">
    <property type="term" value="C:membrane"/>
    <property type="evidence" value="ECO:0007669"/>
    <property type="project" value="UniProtKB-SubCell"/>
</dbReference>
<evidence type="ECO:0000256" key="3">
    <source>
        <dbReference type="ARBA" id="ARBA00022692"/>
    </source>
</evidence>
<organism evidence="8 9">
    <name type="scientific">Kribbella solani</name>
    <dbReference type="NCBI Taxonomy" id="236067"/>
    <lineage>
        <taxon>Bacteria</taxon>
        <taxon>Bacillati</taxon>
        <taxon>Actinomycetota</taxon>
        <taxon>Actinomycetes</taxon>
        <taxon>Propionibacteriales</taxon>
        <taxon>Kribbellaceae</taxon>
        <taxon>Kribbella</taxon>
    </lineage>
</organism>
<dbReference type="PANTHER" id="PTHR42718">
    <property type="entry name" value="MAJOR FACILITATOR SUPERFAMILY MULTIDRUG TRANSPORTER MFSC"/>
    <property type="match status" value="1"/>
</dbReference>